<dbReference type="CDD" id="cd01276">
    <property type="entry name" value="PKCI_related"/>
    <property type="match status" value="1"/>
</dbReference>
<evidence type="ECO:0000313" key="5">
    <source>
        <dbReference type="EMBL" id="PJZ53234.1"/>
    </source>
</evidence>
<dbReference type="SUPFAM" id="SSF54197">
    <property type="entry name" value="HIT-like"/>
    <property type="match status" value="1"/>
</dbReference>
<dbReference type="EMBL" id="NPDU01000001">
    <property type="protein sequence ID" value="PJZ63958.1"/>
    <property type="molecule type" value="Genomic_DNA"/>
</dbReference>
<dbReference type="InterPro" id="IPR011146">
    <property type="entry name" value="HIT-like"/>
</dbReference>
<dbReference type="PROSITE" id="PS00892">
    <property type="entry name" value="HIT_1"/>
    <property type="match status" value="1"/>
</dbReference>
<dbReference type="GO" id="GO:0003824">
    <property type="term" value="F:catalytic activity"/>
    <property type="evidence" value="ECO:0007669"/>
    <property type="project" value="InterPro"/>
</dbReference>
<evidence type="ECO:0000313" key="8">
    <source>
        <dbReference type="Proteomes" id="UP000232188"/>
    </source>
</evidence>
<evidence type="ECO:0000313" key="6">
    <source>
        <dbReference type="EMBL" id="PJZ63958.1"/>
    </source>
</evidence>
<evidence type="ECO:0000256" key="1">
    <source>
        <dbReference type="PIRSR" id="PIRSR601310-1"/>
    </source>
</evidence>
<dbReference type="InterPro" id="IPR019808">
    <property type="entry name" value="Histidine_triad_CS"/>
</dbReference>
<dbReference type="Proteomes" id="UP000232188">
    <property type="component" value="Unassembled WGS sequence"/>
</dbReference>
<accession>A0A2M9YNW9</accession>
<sequence>MNDPNCIFCKIIAKEIPSKIAFENEDILAFYDISPQAPIHIVFIPKKHIVSLAEVKNEDSALLGKILVQIRDVAKQLGFAENGYRVVNNTGKNGGQTVFHIHFHLLAERQLHWPPG</sequence>
<feature type="short sequence motif" description="Histidine triad motif" evidence="2 3">
    <location>
        <begin position="100"/>
        <end position="104"/>
    </location>
</feature>
<dbReference type="Pfam" id="PF01230">
    <property type="entry name" value="HIT"/>
    <property type="match status" value="1"/>
</dbReference>
<protein>
    <submittedName>
        <fullName evidence="5">Histidine triad nucleotide-binding protein</fullName>
    </submittedName>
</protein>
<feature type="active site" description="Tele-AMP-histidine intermediate" evidence="1">
    <location>
        <position position="102"/>
    </location>
</feature>
<dbReference type="InterPro" id="IPR036265">
    <property type="entry name" value="HIT-like_sf"/>
</dbReference>
<evidence type="ECO:0000256" key="2">
    <source>
        <dbReference type="PIRSR" id="PIRSR601310-3"/>
    </source>
</evidence>
<dbReference type="PRINTS" id="PR00332">
    <property type="entry name" value="HISTRIAD"/>
</dbReference>
<dbReference type="Proteomes" id="UP000232149">
    <property type="component" value="Unassembled WGS sequence"/>
</dbReference>
<dbReference type="InterPro" id="IPR001310">
    <property type="entry name" value="Histidine_triad_HIT"/>
</dbReference>
<dbReference type="EMBL" id="NPDV01000008">
    <property type="protein sequence ID" value="PJZ53234.1"/>
    <property type="molecule type" value="Genomic_DNA"/>
</dbReference>
<evidence type="ECO:0000256" key="3">
    <source>
        <dbReference type="PROSITE-ProRule" id="PRU00464"/>
    </source>
</evidence>
<comment type="caution">
    <text evidence="5">The sequence shown here is derived from an EMBL/GenBank/DDBJ whole genome shotgun (WGS) entry which is preliminary data.</text>
</comment>
<dbReference type="PANTHER" id="PTHR23089">
    <property type="entry name" value="HISTIDINE TRIAD HIT PROTEIN"/>
    <property type="match status" value="1"/>
</dbReference>
<proteinExistence type="predicted"/>
<dbReference type="Gene3D" id="3.30.428.10">
    <property type="entry name" value="HIT-like"/>
    <property type="match status" value="1"/>
</dbReference>
<dbReference type="AlphaFoldDB" id="A0A2M9YNW9"/>
<evidence type="ECO:0000313" key="7">
    <source>
        <dbReference type="Proteomes" id="UP000232149"/>
    </source>
</evidence>
<name>A0A2M9YNW9_9LEPT</name>
<evidence type="ECO:0000259" key="4">
    <source>
        <dbReference type="PROSITE" id="PS51084"/>
    </source>
</evidence>
<dbReference type="PROSITE" id="PS51084">
    <property type="entry name" value="HIT_2"/>
    <property type="match status" value="1"/>
</dbReference>
<reference evidence="7 8" key="1">
    <citation type="submission" date="2017-07" db="EMBL/GenBank/DDBJ databases">
        <title>Leptospira spp. isolated from tropical soils.</title>
        <authorList>
            <person name="Thibeaux R."/>
            <person name="Iraola G."/>
            <person name="Ferres I."/>
            <person name="Bierque E."/>
            <person name="Girault D."/>
            <person name="Soupe-Gilbert M.-E."/>
            <person name="Picardeau M."/>
            <person name="Goarant C."/>
        </authorList>
    </citation>
    <scope>NUCLEOTIDE SEQUENCE [LARGE SCALE GENOMIC DNA]</scope>
    <source>
        <strain evidence="5 8">FH2-B-C1</strain>
        <strain evidence="6 7">FH2-B-D1</strain>
    </source>
</reference>
<keyword evidence="7" id="KW-1185">Reference proteome</keyword>
<feature type="domain" description="HIT" evidence="4">
    <location>
        <begin position="7"/>
        <end position="116"/>
    </location>
</feature>
<dbReference type="RefSeq" id="WP_100785711.1">
    <property type="nucleotide sequence ID" value="NZ_NPDU01000001.1"/>
</dbReference>
<organism evidence="5 8">
    <name type="scientific">Leptospira adleri</name>
    <dbReference type="NCBI Taxonomy" id="2023186"/>
    <lineage>
        <taxon>Bacteria</taxon>
        <taxon>Pseudomonadati</taxon>
        <taxon>Spirochaetota</taxon>
        <taxon>Spirochaetia</taxon>
        <taxon>Leptospirales</taxon>
        <taxon>Leptospiraceae</taxon>
        <taxon>Leptospira</taxon>
    </lineage>
</organism>
<gene>
    <name evidence="6" type="ORF">CH376_00600</name>
    <name evidence="5" type="ORF">CH380_10510</name>
</gene>